<keyword evidence="5" id="KW-1185">Reference proteome</keyword>
<sequence>HEIYLCLGANYFQGGHGVEGRGRHTSTDIPNGKISTEVRLACALRYFSGGLPYDIMVKYGVSHTEILNSVWYDVEAVNEKKEWYINYPMDHTEQLKIAAEFKAKRSVAFGVSAGAVDGILIWIHRPTLEEAKKVGVDKQKFLCGRKHKYRLNCHSLCDVRGRFLDLSITYGRASSDVLAFENSELFKLLEKAFFRKILLYLMPDALIGGGEHFDDVPRSSHQDRSVNYEATLPRSKLCMHVEGTHMVRPHANKRY</sequence>
<dbReference type="GO" id="GO:0046872">
    <property type="term" value="F:metal ion binding"/>
    <property type="evidence" value="ECO:0007669"/>
    <property type="project" value="UniProtKB-KW"/>
</dbReference>
<keyword evidence="2" id="KW-0479">Metal-binding</keyword>
<evidence type="ECO:0000313" key="4">
    <source>
        <dbReference type="EMBL" id="KAL3783761.1"/>
    </source>
</evidence>
<dbReference type="InterPro" id="IPR027806">
    <property type="entry name" value="HARBI1_dom"/>
</dbReference>
<comment type="caution">
    <text evidence="4">The sequence shown here is derived from an EMBL/GenBank/DDBJ whole genome shotgun (WGS) entry which is preliminary data.</text>
</comment>
<accession>A0ABD3P7J4</accession>
<evidence type="ECO:0000259" key="3">
    <source>
        <dbReference type="Pfam" id="PF13359"/>
    </source>
</evidence>
<feature type="non-terminal residue" evidence="4">
    <location>
        <position position="1"/>
    </location>
</feature>
<organism evidence="4 5">
    <name type="scientific">Cyclotella cryptica</name>
    <dbReference type="NCBI Taxonomy" id="29204"/>
    <lineage>
        <taxon>Eukaryota</taxon>
        <taxon>Sar</taxon>
        <taxon>Stramenopiles</taxon>
        <taxon>Ochrophyta</taxon>
        <taxon>Bacillariophyta</taxon>
        <taxon>Coscinodiscophyceae</taxon>
        <taxon>Thalassiosirophycidae</taxon>
        <taxon>Stephanodiscales</taxon>
        <taxon>Stephanodiscaceae</taxon>
        <taxon>Cyclotella</taxon>
    </lineage>
</organism>
<feature type="domain" description="DDE Tnp4" evidence="3">
    <location>
        <begin position="116"/>
        <end position="195"/>
    </location>
</feature>
<evidence type="ECO:0000256" key="1">
    <source>
        <dbReference type="ARBA" id="ARBA00001968"/>
    </source>
</evidence>
<comment type="cofactor">
    <cofactor evidence="1">
        <name>a divalent metal cation</name>
        <dbReference type="ChEBI" id="CHEBI:60240"/>
    </cofactor>
</comment>
<protein>
    <recommendedName>
        <fullName evidence="3">DDE Tnp4 domain-containing protein</fullName>
    </recommendedName>
</protein>
<proteinExistence type="predicted"/>
<name>A0ABD3P7J4_9STRA</name>
<reference evidence="4 5" key="1">
    <citation type="journal article" date="2020" name="G3 (Bethesda)">
        <title>Improved Reference Genome for Cyclotella cryptica CCMP332, a Model for Cell Wall Morphogenesis, Salinity Adaptation, and Lipid Production in Diatoms (Bacillariophyta).</title>
        <authorList>
            <person name="Roberts W.R."/>
            <person name="Downey K.M."/>
            <person name="Ruck E.C."/>
            <person name="Traller J.C."/>
            <person name="Alverson A.J."/>
        </authorList>
    </citation>
    <scope>NUCLEOTIDE SEQUENCE [LARGE SCALE GENOMIC DNA]</scope>
    <source>
        <strain evidence="4 5">CCMP332</strain>
    </source>
</reference>
<dbReference type="Proteomes" id="UP001516023">
    <property type="component" value="Unassembled WGS sequence"/>
</dbReference>
<evidence type="ECO:0000256" key="2">
    <source>
        <dbReference type="ARBA" id="ARBA00022723"/>
    </source>
</evidence>
<evidence type="ECO:0000313" key="5">
    <source>
        <dbReference type="Proteomes" id="UP001516023"/>
    </source>
</evidence>
<gene>
    <name evidence="4" type="ORF">HJC23_004880</name>
</gene>
<dbReference type="Pfam" id="PF13359">
    <property type="entry name" value="DDE_Tnp_4"/>
    <property type="match status" value="1"/>
</dbReference>
<dbReference type="AlphaFoldDB" id="A0ABD3P7J4"/>
<dbReference type="EMBL" id="JABMIG020000252">
    <property type="protein sequence ID" value="KAL3783761.1"/>
    <property type="molecule type" value="Genomic_DNA"/>
</dbReference>